<dbReference type="Proteomes" id="UP000603234">
    <property type="component" value="Unassembled WGS sequence"/>
</dbReference>
<protein>
    <recommendedName>
        <fullName evidence="11">Tryptophan synthase beta chain</fullName>
        <ecNumber evidence="11">4.2.1.20</ecNumber>
    </recommendedName>
</protein>
<comment type="cofactor">
    <cofactor evidence="1 11">
        <name>pyridoxal 5'-phosphate</name>
        <dbReference type="ChEBI" id="CHEBI:597326"/>
    </cofactor>
</comment>
<evidence type="ECO:0000313" key="13">
    <source>
        <dbReference type="EMBL" id="MBC3804757.1"/>
    </source>
</evidence>
<dbReference type="InterPro" id="IPR023026">
    <property type="entry name" value="Trp_synth_beta/beta-like"/>
</dbReference>
<evidence type="ECO:0000256" key="11">
    <source>
        <dbReference type="HAMAP-Rule" id="MF_00133"/>
    </source>
</evidence>
<comment type="subunit">
    <text evidence="4 11">Tetramer of two alpha and two beta chains.</text>
</comment>
<comment type="catalytic activity">
    <reaction evidence="10 11">
        <text>(1S,2R)-1-C-(indol-3-yl)glycerol 3-phosphate + L-serine = D-glyceraldehyde 3-phosphate + L-tryptophan + H2O</text>
        <dbReference type="Rhea" id="RHEA:10532"/>
        <dbReference type="ChEBI" id="CHEBI:15377"/>
        <dbReference type="ChEBI" id="CHEBI:33384"/>
        <dbReference type="ChEBI" id="CHEBI:57912"/>
        <dbReference type="ChEBI" id="CHEBI:58866"/>
        <dbReference type="ChEBI" id="CHEBI:59776"/>
        <dbReference type="EC" id="4.2.1.20"/>
    </reaction>
</comment>
<organism evidence="13 14">
    <name type="scientific">Acetobacterium fimetarium</name>
    <dbReference type="NCBI Taxonomy" id="52691"/>
    <lineage>
        <taxon>Bacteria</taxon>
        <taxon>Bacillati</taxon>
        <taxon>Bacillota</taxon>
        <taxon>Clostridia</taxon>
        <taxon>Eubacteriales</taxon>
        <taxon>Eubacteriaceae</taxon>
        <taxon>Acetobacterium</taxon>
    </lineage>
</organism>
<evidence type="ECO:0000256" key="3">
    <source>
        <dbReference type="ARBA" id="ARBA00009982"/>
    </source>
</evidence>
<keyword evidence="9 11" id="KW-0456">Lyase</keyword>
<dbReference type="PROSITE" id="PS00168">
    <property type="entry name" value="TRP_SYNTHASE_BETA"/>
    <property type="match status" value="1"/>
</dbReference>
<sequence length="394" mass="43025">MSKGRYGIHGGQYIPETLMNAIIELEQAYEHYKNDQGFQEELTELLNEYAGRPSRLYYAKKMSKDLGGAKIYLKREDLNHTGSHKINNVLGQALLAKKMGKTRLIAETGAGQHGVATATAAALMGFECEIFMGKEDTDRQALNVFRMKLLGARVHVVTSGTMTLKDAVNETMREWTKRVEDTHYVLGSVMGPHPFPEIVRDFQSVISKEAREQILEKEGKLPDAVIACVGGGSNAIGAFFNFIPDKGVRLIGCEAAGKGVDTALTAATVATGSLGIFHGMKSYFCQDEYGQIAPVYSISAGLDYPGIGPEHANLHDTKRAEYVPVTDDEAVNAFEYLSRTEGIIPAIESAHAIAYAMVLAPQMKKDEIIIVNVSGRGDKDVAAIARYRGENIDE</sequence>
<dbReference type="HAMAP" id="MF_00133">
    <property type="entry name" value="Trp_synth_beta"/>
    <property type="match status" value="1"/>
</dbReference>
<dbReference type="NCBIfam" id="TIGR00263">
    <property type="entry name" value="trpB"/>
    <property type="match status" value="1"/>
</dbReference>
<dbReference type="InterPro" id="IPR036052">
    <property type="entry name" value="TrpB-like_PALP_sf"/>
</dbReference>
<evidence type="ECO:0000256" key="5">
    <source>
        <dbReference type="ARBA" id="ARBA00022605"/>
    </source>
</evidence>
<evidence type="ECO:0000256" key="2">
    <source>
        <dbReference type="ARBA" id="ARBA00004733"/>
    </source>
</evidence>
<comment type="similarity">
    <text evidence="3 11">Belongs to the TrpB family.</text>
</comment>
<comment type="function">
    <text evidence="11">The beta subunit is responsible for the synthesis of L-tryptophan from indole and L-serine.</text>
</comment>
<dbReference type="RefSeq" id="WP_186842637.1">
    <property type="nucleotide sequence ID" value="NZ_WJBC01000013.1"/>
</dbReference>
<gene>
    <name evidence="11 13" type="primary">trpB</name>
    <name evidence="13" type="ORF">GH808_09980</name>
</gene>
<evidence type="ECO:0000256" key="1">
    <source>
        <dbReference type="ARBA" id="ARBA00001933"/>
    </source>
</evidence>
<comment type="pathway">
    <text evidence="2 11">Amino-acid biosynthesis; L-tryptophan biosynthesis; L-tryptophan from chorismate: step 5/5.</text>
</comment>
<evidence type="ECO:0000256" key="10">
    <source>
        <dbReference type="ARBA" id="ARBA00049047"/>
    </source>
</evidence>
<evidence type="ECO:0000256" key="4">
    <source>
        <dbReference type="ARBA" id="ARBA00011270"/>
    </source>
</evidence>
<proteinExistence type="inferred from homology"/>
<keyword evidence="6 11" id="KW-0822">Tryptophan biosynthesis</keyword>
<dbReference type="Pfam" id="PF00291">
    <property type="entry name" value="PALP"/>
    <property type="match status" value="1"/>
</dbReference>
<dbReference type="Gene3D" id="3.40.50.1100">
    <property type="match status" value="2"/>
</dbReference>
<comment type="caution">
    <text evidence="13">The sequence shown here is derived from an EMBL/GenBank/DDBJ whole genome shotgun (WGS) entry which is preliminary data.</text>
</comment>
<evidence type="ECO:0000256" key="7">
    <source>
        <dbReference type="ARBA" id="ARBA00022898"/>
    </source>
</evidence>
<feature type="domain" description="Tryptophan synthase beta chain-like PALP" evidence="12">
    <location>
        <begin position="50"/>
        <end position="375"/>
    </location>
</feature>
<dbReference type="InterPro" id="IPR001926">
    <property type="entry name" value="TrpB-like_PALP"/>
</dbReference>
<evidence type="ECO:0000256" key="8">
    <source>
        <dbReference type="ARBA" id="ARBA00023141"/>
    </source>
</evidence>
<reference evidence="13 14" key="1">
    <citation type="journal article" date="2020" name="mSystems">
        <title>Defining Genomic and Predicted Metabolic Features of the Acetobacterium Genus.</title>
        <authorList>
            <person name="Ross D.E."/>
            <person name="Marshall C.W."/>
            <person name="Gulliver D."/>
            <person name="May H.D."/>
            <person name="Norman R.S."/>
        </authorList>
    </citation>
    <scope>NUCLEOTIDE SEQUENCE [LARGE SCALE GENOMIC DNA]</scope>
    <source>
        <strain evidence="13 14">DSM 8238</strain>
    </source>
</reference>
<evidence type="ECO:0000259" key="12">
    <source>
        <dbReference type="Pfam" id="PF00291"/>
    </source>
</evidence>
<dbReference type="PANTHER" id="PTHR48077">
    <property type="entry name" value="TRYPTOPHAN SYNTHASE-RELATED"/>
    <property type="match status" value="1"/>
</dbReference>
<dbReference type="PANTHER" id="PTHR48077:SF3">
    <property type="entry name" value="TRYPTOPHAN SYNTHASE"/>
    <property type="match status" value="1"/>
</dbReference>
<keyword evidence="8 11" id="KW-0057">Aromatic amino acid biosynthesis</keyword>
<dbReference type="SUPFAM" id="SSF53686">
    <property type="entry name" value="Tryptophan synthase beta subunit-like PLP-dependent enzymes"/>
    <property type="match status" value="1"/>
</dbReference>
<keyword evidence="7 11" id="KW-0663">Pyridoxal phosphate</keyword>
<keyword evidence="5 11" id="KW-0028">Amino-acid biosynthesis</keyword>
<dbReference type="PIRSF" id="PIRSF001413">
    <property type="entry name" value="Trp_syn_beta"/>
    <property type="match status" value="1"/>
</dbReference>
<feature type="modified residue" description="N6-(pyridoxal phosphate)lysine" evidence="11">
    <location>
        <position position="85"/>
    </location>
</feature>
<name>A0ABR6WVU7_9FIRM</name>
<evidence type="ECO:0000256" key="6">
    <source>
        <dbReference type="ARBA" id="ARBA00022822"/>
    </source>
</evidence>
<accession>A0ABR6WVU7</accession>
<dbReference type="CDD" id="cd06446">
    <property type="entry name" value="Trp-synth_B"/>
    <property type="match status" value="1"/>
</dbReference>
<dbReference type="InterPro" id="IPR006653">
    <property type="entry name" value="Trp_synth_b_CS"/>
</dbReference>
<evidence type="ECO:0000313" key="14">
    <source>
        <dbReference type="Proteomes" id="UP000603234"/>
    </source>
</evidence>
<dbReference type="EMBL" id="WJBC01000013">
    <property type="protein sequence ID" value="MBC3804757.1"/>
    <property type="molecule type" value="Genomic_DNA"/>
</dbReference>
<dbReference type="GO" id="GO:0004834">
    <property type="term" value="F:tryptophan synthase activity"/>
    <property type="evidence" value="ECO:0007669"/>
    <property type="project" value="UniProtKB-EC"/>
</dbReference>
<dbReference type="InterPro" id="IPR006654">
    <property type="entry name" value="Trp_synth_beta"/>
</dbReference>
<evidence type="ECO:0000256" key="9">
    <source>
        <dbReference type="ARBA" id="ARBA00023239"/>
    </source>
</evidence>
<dbReference type="EC" id="4.2.1.20" evidence="11"/>
<keyword evidence="14" id="KW-1185">Reference proteome</keyword>